<dbReference type="EMBL" id="JABFTP020000185">
    <property type="protein sequence ID" value="KAL3287323.1"/>
    <property type="molecule type" value="Genomic_DNA"/>
</dbReference>
<evidence type="ECO:0000313" key="1">
    <source>
        <dbReference type="EMBL" id="KAL3287323.1"/>
    </source>
</evidence>
<feature type="non-terminal residue" evidence="1">
    <location>
        <position position="1"/>
    </location>
</feature>
<protein>
    <submittedName>
        <fullName evidence="1">Uncharacterized protein</fullName>
    </submittedName>
</protein>
<dbReference type="Proteomes" id="UP001516400">
    <property type="component" value="Unassembled WGS sequence"/>
</dbReference>
<proteinExistence type="predicted"/>
<dbReference type="AlphaFoldDB" id="A0ABD2P8Q1"/>
<sequence length="69" mass="7789">ILPKEYGGEVALNDMLEKFKTLLKSKRNDLLALDDMFIEIDEKNCPLVSEMNEELGIGIDGSFKKLTVD</sequence>
<comment type="caution">
    <text evidence="1">The sequence shown here is derived from an EMBL/GenBank/DDBJ whole genome shotgun (WGS) entry which is preliminary data.</text>
</comment>
<name>A0ABD2P8Q1_9CUCU</name>
<keyword evidence="2" id="KW-1185">Reference proteome</keyword>
<evidence type="ECO:0000313" key="2">
    <source>
        <dbReference type="Proteomes" id="UP001516400"/>
    </source>
</evidence>
<accession>A0ABD2P8Q1</accession>
<organism evidence="1 2">
    <name type="scientific">Cryptolaemus montrouzieri</name>
    <dbReference type="NCBI Taxonomy" id="559131"/>
    <lineage>
        <taxon>Eukaryota</taxon>
        <taxon>Metazoa</taxon>
        <taxon>Ecdysozoa</taxon>
        <taxon>Arthropoda</taxon>
        <taxon>Hexapoda</taxon>
        <taxon>Insecta</taxon>
        <taxon>Pterygota</taxon>
        <taxon>Neoptera</taxon>
        <taxon>Endopterygota</taxon>
        <taxon>Coleoptera</taxon>
        <taxon>Polyphaga</taxon>
        <taxon>Cucujiformia</taxon>
        <taxon>Coccinelloidea</taxon>
        <taxon>Coccinellidae</taxon>
        <taxon>Scymninae</taxon>
        <taxon>Scymnini</taxon>
        <taxon>Cryptolaemus</taxon>
    </lineage>
</organism>
<reference evidence="1 2" key="1">
    <citation type="journal article" date="2021" name="BMC Biol.">
        <title>Horizontally acquired antibacterial genes associated with adaptive radiation of ladybird beetles.</title>
        <authorList>
            <person name="Li H.S."/>
            <person name="Tang X.F."/>
            <person name="Huang Y.H."/>
            <person name="Xu Z.Y."/>
            <person name="Chen M.L."/>
            <person name="Du X.Y."/>
            <person name="Qiu B.Y."/>
            <person name="Chen P.T."/>
            <person name="Zhang W."/>
            <person name="Slipinski A."/>
            <person name="Escalona H.E."/>
            <person name="Waterhouse R.M."/>
            <person name="Zwick A."/>
            <person name="Pang H."/>
        </authorList>
    </citation>
    <scope>NUCLEOTIDE SEQUENCE [LARGE SCALE GENOMIC DNA]</scope>
    <source>
        <strain evidence="1">SYSU2018</strain>
    </source>
</reference>
<gene>
    <name evidence="1" type="ORF">HHI36_001798</name>
</gene>